<comment type="caution">
    <text evidence="2">The sequence shown here is derived from an EMBL/GenBank/DDBJ whole genome shotgun (WGS) entry which is preliminary data.</text>
</comment>
<reference evidence="2 3" key="1">
    <citation type="submission" date="2018-07" db="EMBL/GenBank/DDBJ databases">
        <title>Dyella monticola sp. nov. and Dyella psychrodurans sp. nov. isolated from monsoon evergreen broad-leaved forest soil of Dinghu Mountain, China.</title>
        <authorList>
            <person name="Gao Z."/>
            <person name="Qiu L."/>
        </authorList>
    </citation>
    <scope>NUCLEOTIDE SEQUENCE [LARGE SCALE GENOMIC DNA]</scope>
    <source>
        <strain evidence="2 3">4G-K06</strain>
    </source>
</reference>
<organism evidence="2 3">
    <name type="scientific">Dyella monticola</name>
    <dbReference type="NCBI Taxonomy" id="1927958"/>
    <lineage>
        <taxon>Bacteria</taxon>
        <taxon>Pseudomonadati</taxon>
        <taxon>Pseudomonadota</taxon>
        <taxon>Gammaproteobacteria</taxon>
        <taxon>Lysobacterales</taxon>
        <taxon>Rhodanobacteraceae</taxon>
        <taxon>Dyella</taxon>
    </lineage>
</organism>
<sequence>MSNYFLGQIMLTGFGFPQRGFALCNGQLLPIQQNTALFSLLGTYYGGNGVNSFALPDLRGRTPVGAGTTYNQGQVLGVENVSLTQAQMPSHQHMMNATNQAGTIRDPNNTIYGAPSSESIYAAPNNSLIPLVNTQVQNTGSGAPHSNMQPFLAINFNIALTGIFPSRS</sequence>
<dbReference type="Gene3D" id="3.90.1340.10">
    <property type="entry name" value="Phage tail collar domain"/>
    <property type="match status" value="1"/>
</dbReference>
<dbReference type="AlphaFoldDB" id="A0A370WZT8"/>
<gene>
    <name evidence="2" type="ORF">DWU98_10710</name>
</gene>
<keyword evidence="3" id="KW-1185">Reference proteome</keyword>
<dbReference type="Pfam" id="PF07484">
    <property type="entry name" value="Collar"/>
    <property type="match status" value="1"/>
</dbReference>
<dbReference type="OrthoDB" id="9810174at2"/>
<protein>
    <submittedName>
        <fullName evidence="2">Microcystin-dependent protein</fullName>
    </submittedName>
</protein>
<name>A0A370WZT8_9GAMM</name>
<evidence type="ECO:0000259" key="1">
    <source>
        <dbReference type="Pfam" id="PF07484"/>
    </source>
</evidence>
<dbReference type="InterPro" id="IPR037053">
    <property type="entry name" value="Phage_tail_collar_dom_sf"/>
</dbReference>
<dbReference type="RefSeq" id="WP_115495552.1">
    <property type="nucleotide sequence ID" value="NZ_QRBE01000005.1"/>
</dbReference>
<feature type="domain" description="Phage tail collar" evidence="1">
    <location>
        <begin position="7"/>
        <end position="63"/>
    </location>
</feature>
<dbReference type="EMBL" id="QRBE01000005">
    <property type="protein sequence ID" value="RDS81683.1"/>
    <property type="molecule type" value="Genomic_DNA"/>
</dbReference>
<dbReference type="Proteomes" id="UP000254258">
    <property type="component" value="Unassembled WGS sequence"/>
</dbReference>
<accession>A0A370WZT8</accession>
<evidence type="ECO:0000313" key="2">
    <source>
        <dbReference type="EMBL" id="RDS81683.1"/>
    </source>
</evidence>
<dbReference type="SUPFAM" id="SSF88874">
    <property type="entry name" value="Receptor-binding domain of short tail fibre protein gp12"/>
    <property type="match status" value="1"/>
</dbReference>
<proteinExistence type="predicted"/>
<evidence type="ECO:0000313" key="3">
    <source>
        <dbReference type="Proteomes" id="UP000254258"/>
    </source>
</evidence>
<dbReference type="InterPro" id="IPR011083">
    <property type="entry name" value="Phage_tail_collar_dom"/>
</dbReference>